<reference evidence="1" key="1">
    <citation type="submission" date="2014-09" db="EMBL/GenBank/DDBJ databases">
        <authorList>
            <person name="Magalhaes I.L.F."/>
            <person name="Oliveira U."/>
            <person name="Santos F.R."/>
            <person name="Vidigal T.H.D.A."/>
            <person name="Brescovit A.D."/>
            <person name="Santos A.J."/>
        </authorList>
    </citation>
    <scope>NUCLEOTIDE SEQUENCE</scope>
    <source>
        <tissue evidence="1">Shoot tissue taken approximately 20 cm above the soil surface</tissue>
    </source>
</reference>
<dbReference type="EMBL" id="GBRH01263078">
    <property type="protein sequence ID" value="JAD34817.1"/>
    <property type="molecule type" value="Transcribed_RNA"/>
</dbReference>
<evidence type="ECO:0000313" key="1">
    <source>
        <dbReference type="EMBL" id="JAD34817.1"/>
    </source>
</evidence>
<accession>A0A0A8ZIW2</accession>
<reference evidence="1" key="2">
    <citation type="journal article" date="2015" name="Data Brief">
        <title>Shoot transcriptome of the giant reed, Arundo donax.</title>
        <authorList>
            <person name="Barrero R.A."/>
            <person name="Guerrero F.D."/>
            <person name="Moolhuijzen P."/>
            <person name="Goolsby J.A."/>
            <person name="Tidwell J."/>
            <person name="Bellgard S.E."/>
            <person name="Bellgard M.I."/>
        </authorList>
    </citation>
    <scope>NUCLEOTIDE SEQUENCE</scope>
    <source>
        <tissue evidence="1">Shoot tissue taken approximately 20 cm above the soil surface</tissue>
    </source>
</reference>
<organism evidence="1">
    <name type="scientific">Arundo donax</name>
    <name type="common">Giant reed</name>
    <name type="synonym">Donax arundinaceus</name>
    <dbReference type="NCBI Taxonomy" id="35708"/>
    <lineage>
        <taxon>Eukaryota</taxon>
        <taxon>Viridiplantae</taxon>
        <taxon>Streptophyta</taxon>
        <taxon>Embryophyta</taxon>
        <taxon>Tracheophyta</taxon>
        <taxon>Spermatophyta</taxon>
        <taxon>Magnoliopsida</taxon>
        <taxon>Liliopsida</taxon>
        <taxon>Poales</taxon>
        <taxon>Poaceae</taxon>
        <taxon>PACMAD clade</taxon>
        <taxon>Arundinoideae</taxon>
        <taxon>Arundineae</taxon>
        <taxon>Arundo</taxon>
    </lineage>
</organism>
<protein>
    <submittedName>
        <fullName evidence="1">Uncharacterized protein</fullName>
    </submittedName>
</protein>
<dbReference type="AlphaFoldDB" id="A0A0A8ZIW2"/>
<sequence length="41" mass="4482">MSSNFFTATDLLSFRTPLYTMPEAPLPSSSLNFLVAVTNSL</sequence>
<proteinExistence type="predicted"/>
<name>A0A0A8ZIW2_ARUDO</name>